<dbReference type="Gene3D" id="3.40.50.1010">
    <property type="entry name" value="5'-nuclease"/>
    <property type="match status" value="1"/>
</dbReference>
<accession>A0A9X7X8B0</accession>
<reference evidence="1 2" key="1">
    <citation type="submission" date="2018-10" db="EMBL/GenBank/DDBJ databases">
        <title>Comparative Genomics Analysis of the Streptococcus dysgalactiae subspecies dysgalactiae.</title>
        <authorList>
            <person name="Koh T.H."/>
            <person name="Abdul Rahman N."/>
            <person name="Sessions O.M."/>
        </authorList>
    </citation>
    <scope>NUCLEOTIDE SEQUENCE [LARGE SCALE GENOMIC DNA]</scope>
    <source>
        <strain evidence="1 2">DB60705-15</strain>
    </source>
</reference>
<sequence>MEFGTYIEYLLNNNDIIYIDTSSVMFTKEFRGFIEYNYDKFININKQITITREVCLEIVKHYMSTIEEKHDKAKMVLSILKQFQEIFIIEGDTFNNDEIQRAFADSELLARITKTKPQYRQLLITNDKALSVDADSLNSLNSCQGKKIMVCYIDKNGNLNRGRTANKQEDKAELDLVTTNEREVTQLEDEKDSQKQFVFSKALRIFLCGAGVFSLGIITGKCVK</sequence>
<evidence type="ECO:0000313" key="1">
    <source>
        <dbReference type="EMBL" id="QGH01351.1"/>
    </source>
</evidence>
<organism evidence="1 2">
    <name type="scientific">Streptococcus dysgalactiae subsp. dysgalactiae</name>
    <dbReference type="NCBI Taxonomy" id="99822"/>
    <lineage>
        <taxon>Bacteria</taxon>
        <taxon>Bacillati</taxon>
        <taxon>Bacillota</taxon>
        <taxon>Bacilli</taxon>
        <taxon>Lactobacillales</taxon>
        <taxon>Streptococcaceae</taxon>
        <taxon>Streptococcus</taxon>
    </lineage>
</organism>
<protein>
    <submittedName>
        <fullName evidence="1">Uncharacterized protein</fullName>
    </submittedName>
</protein>
<proteinExistence type="predicted"/>
<gene>
    <name evidence="1" type="ORF">EA457_01665</name>
</gene>
<dbReference type="AlphaFoldDB" id="A0A9X7X8B0"/>
<name>A0A9X7X8B0_STRDY</name>
<evidence type="ECO:0000313" key="2">
    <source>
        <dbReference type="Proteomes" id="UP000347383"/>
    </source>
</evidence>
<dbReference type="Proteomes" id="UP000347383">
    <property type="component" value="Chromosome"/>
</dbReference>
<dbReference type="RefSeq" id="WP_155778349.1">
    <property type="nucleotide sequence ID" value="NZ_CP033165.1"/>
</dbReference>
<dbReference type="EMBL" id="CP033165">
    <property type="protein sequence ID" value="QGH01351.1"/>
    <property type="molecule type" value="Genomic_DNA"/>
</dbReference>